<feature type="domain" description="YCII-related" evidence="2">
    <location>
        <begin position="11"/>
        <end position="91"/>
    </location>
</feature>
<evidence type="ECO:0000313" key="4">
    <source>
        <dbReference type="Proteomes" id="UP000773462"/>
    </source>
</evidence>
<organism evidence="3 4">
    <name type="scientific">Paenibacillus silagei</name>
    <dbReference type="NCBI Taxonomy" id="1670801"/>
    <lineage>
        <taxon>Bacteria</taxon>
        <taxon>Bacillati</taxon>
        <taxon>Bacillota</taxon>
        <taxon>Bacilli</taxon>
        <taxon>Bacillales</taxon>
        <taxon>Paenibacillaceae</taxon>
        <taxon>Paenibacillus</taxon>
    </lineage>
</organism>
<dbReference type="InterPro" id="IPR005545">
    <property type="entry name" value="YCII"/>
</dbReference>
<dbReference type="EMBL" id="JAGGLV010000001">
    <property type="protein sequence ID" value="MBP2110416.1"/>
    <property type="molecule type" value="Genomic_DNA"/>
</dbReference>
<comment type="similarity">
    <text evidence="1">Belongs to the YciI family.</text>
</comment>
<sequence>MSYVTRDEDIRYVILLSHATNEKMSLELIRAHVNHLRELDREGKLVLCGPFTDYAGGMVIIRASSREEAVSIAERDPYVLSGKENYELRTWELSHESNGHMGIVE</sequence>
<comment type="caution">
    <text evidence="3">The sequence shown here is derived from an EMBL/GenBank/DDBJ whole genome shotgun (WGS) entry which is preliminary data.</text>
</comment>
<name>A0ABS4NK48_9BACL</name>
<dbReference type="Proteomes" id="UP000773462">
    <property type="component" value="Unassembled WGS sequence"/>
</dbReference>
<dbReference type="Pfam" id="PF03795">
    <property type="entry name" value="YCII"/>
    <property type="match status" value="1"/>
</dbReference>
<evidence type="ECO:0000256" key="1">
    <source>
        <dbReference type="ARBA" id="ARBA00007689"/>
    </source>
</evidence>
<dbReference type="Gene3D" id="3.30.70.1060">
    <property type="entry name" value="Dimeric alpha+beta barrel"/>
    <property type="match status" value="1"/>
</dbReference>
<dbReference type="PANTHER" id="PTHR37828">
    <property type="entry name" value="GSR2449 PROTEIN"/>
    <property type="match status" value="1"/>
</dbReference>
<dbReference type="RefSeq" id="WP_245367912.1">
    <property type="nucleotide sequence ID" value="NZ_JAGGLV010000001.1"/>
</dbReference>
<keyword evidence="4" id="KW-1185">Reference proteome</keyword>
<accession>A0ABS4NK48</accession>
<reference evidence="3 4" key="1">
    <citation type="submission" date="2021-03" db="EMBL/GenBank/DDBJ databases">
        <title>Genomic Encyclopedia of Type Strains, Phase IV (KMG-IV): sequencing the most valuable type-strain genomes for metagenomic binning, comparative biology and taxonomic classification.</title>
        <authorList>
            <person name="Goeker M."/>
        </authorList>
    </citation>
    <scope>NUCLEOTIDE SEQUENCE [LARGE SCALE GENOMIC DNA]</scope>
    <source>
        <strain evidence="3 4">DSM 101953</strain>
    </source>
</reference>
<dbReference type="SUPFAM" id="SSF54909">
    <property type="entry name" value="Dimeric alpha+beta barrel"/>
    <property type="match status" value="1"/>
</dbReference>
<gene>
    <name evidence="3" type="ORF">J2Z70_000555</name>
</gene>
<proteinExistence type="inferred from homology"/>
<protein>
    <submittedName>
        <fullName evidence="3">Uncharacterized protein YciI</fullName>
    </submittedName>
</protein>
<evidence type="ECO:0000259" key="2">
    <source>
        <dbReference type="Pfam" id="PF03795"/>
    </source>
</evidence>
<dbReference type="InterPro" id="IPR011008">
    <property type="entry name" value="Dimeric_a/b-barrel"/>
</dbReference>
<dbReference type="PANTHER" id="PTHR37828:SF1">
    <property type="entry name" value="YCII-RELATED DOMAIN-CONTAINING PROTEIN"/>
    <property type="match status" value="1"/>
</dbReference>
<evidence type="ECO:0000313" key="3">
    <source>
        <dbReference type="EMBL" id="MBP2110416.1"/>
    </source>
</evidence>